<dbReference type="Pfam" id="PF01585">
    <property type="entry name" value="G-patch"/>
    <property type="match status" value="1"/>
</dbReference>
<feature type="domain" description="G-patch" evidence="2">
    <location>
        <begin position="21"/>
        <end position="67"/>
    </location>
</feature>
<dbReference type="EMBL" id="JAPCXC010000089">
    <property type="protein sequence ID" value="KAJ1605781.1"/>
    <property type="molecule type" value="Genomic_DNA"/>
</dbReference>
<sequence>MSTSYYDRLNSGQSCPSTPFTSSIGANLLQKMGWKEGKGLGKEEVGIQECIQINKRSENLGLGAELQRSSSNDWSDWWKDAYNNVASKLSTNIKDSRFEDLDISEYSTDEENEGDSGLCKSRKMSSSSKRKSGEKSSKKSKKSDKEKKRKKSKDKKRKSKSE</sequence>
<dbReference type="OrthoDB" id="29523at2759"/>
<comment type="caution">
    <text evidence="3">The sequence shown here is derived from an EMBL/GenBank/DDBJ whole genome shotgun (WGS) entry which is preliminary data.</text>
</comment>
<feature type="region of interest" description="Disordered" evidence="1">
    <location>
        <begin position="104"/>
        <end position="162"/>
    </location>
</feature>
<dbReference type="PANTHER" id="PTHR23149">
    <property type="entry name" value="G PATCH DOMAIN CONTAINING PROTEIN"/>
    <property type="match status" value="1"/>
</dbReference>
<evidence type="ECO:0000313" key="3">
    <source>
        <dbReference type="EMBL" id="KAJ1605781.1"/>
    </source>
</evidence>
<accession>A0A9D5DEP4</accession>
<dbReference type="GO" id="GO:0005730">
    <property type="term" value="C:nucleolus"/>
    <property type="evidence" value="ECO:0007669"/>
    <property type="project" value="TreeGrafter"/>
</dbReference>
<proteinExistence type="predicted"/>
<dbReference type="InterPro" id="IPR000467">
    <property type="entry name" value="G_patch_dom"/>
</dbReference>
<evidence type="ECO:0000259" key="2">
    <source>
        <dbReference type="PROSITE" id="PS50174"/>
    </source>
</evidence>
<dbReference type="PROSITE" id="PS50174">
    <property type="entry name" value="G_PATCH"/>
    <property type="match status" value="1"/>
</dbReference>
<dbReference type="AlphaFoldDB" id="A0A9D5DEP4"/>
<feature type="compositionally biased region" description="Acidic residues" evidence="1">
    <location>
        <begin position="104"/>
        <end position="114"/>
    </location>
</feature>
<dbReference type="Proteomes" id="UP001067231">
    <property type="component" value="Unassembled WGS sequence"/>
</dbReference>
<dbReference type="SMART" id="SM00443">
    <property type="entry name" value="G_patch"/>
    <property type="match status" value="1"/>
</dbReference>
<feature type="compositionally biased region" description="Basic residues" evidence="1">
    <location>
        <begin position="138"/>
        <end position="162"/>
    </location>
</feature>
<protein>
    <submittedName>
        <fullName evidence="3">G patch domain-containing protein</fullName>
    </submittedName>
</protein>
<organism evidence="3">
    <name type="scientific">Cryptosporidium canis</name>
    <dbReference type="NCBI Taxonomy" id="195482"/>
    <lineage>
        <taxon>Eukaryota</taxon>
        <taxon>Sar</taxon>
        <taxon>Alveolata</taxon>
        <taxon>Apicomplexa</taxon>
        <taxon>Conoidasida</taxon>
        <taxon>Coccidia</taxon>
        <taxon>Eucoccidiorida</taxon>
        <taxon>Eimeriorina</taxon>
        <taxon>Cryptosporidiidae</taxon>
        <taxon>Cryptosporidium</taxon>
    </lineage>
</organism>
<dbReference type="GO" id="GO:0003676">
    <property type="term" value="F:nucleic acid binding"/>
    <property type="evidence" value="ECO:0007669"/>
    <property type="project" value="InterPro"/>
</dbReference>
<dbReference type="PANTHER" id="PTHR23149:SF9">
    <property type="entry name" value="G PATCH DOMAIN-CONTAINING PROTEIN 4"/>
    <property type="match status" value="1"/>
</dbReference>
<evidence type="ECO:0000256" key="1">
    <source>
        <dbReference type="SAM" id="MobiDB-lite"/>
    </source>
</evidence>
<feature type="compositionally biased region" description="Basic residues" evidence="1">
    <location>
        <begin position="120"/>
        <end position="130"/>
    </location>
</feature>
<dbReference type="InterPro" id="IPR050656">
    <property type="entry name" value="PINX1"/>
</dbReference>
<reference evidence="3" key="1">
    <citation type="submission" date="2022-10" db="EMBL/GenBank/DDBJ databases">
        <title>Adaptive evolution leads to modifications in subtelomeric GC content in a zoonotic Cryptosporidium species.</title>
        <authorList>
            <person name="Li J."/>
            <person name="Feng Y."/>
            <person name="Xiao L."/>
        </authorList>
    </citation>
    <scope>NUCLEOTIDE SEQUENCE</scope>
    <source>
        <strain evidence="3">33844</strain>
    </source>
</reference>
<name>A0A9D5DEP4_9CRYT</name>
<gene>
    <name evidence="3" type="ORF">OJ253_2998</name>
</gene>